<dbReference type="GO" id="GO:0046872">
    <property type="term" value="F:metal ion binding"/>
    <property type="evidence" value="ECO:0007669"/>
    <property type="project" value="UniProtKB-KW"/>
</dbReference>
<organism evidence="9 10">
    <name type="scientific">Tripterygium wilfordii</name>
    <name type="common">Thunder God vine</name>
    <dbReference type="NCBI Taxonomy" id="458696"/>
    <lineage>
        <taxon>Eukaryota</taxon>
        <taxon>Viridiplantae</taxon>
        <taxon>Streptophyta</taxon>
        <taxon>Embryophyta</taxon>
        <taxon>Tracheophyta</taxon>
        <taxon>Spermatophyta</taxon>
        <taxon>Magnoliopsida</taxon>
        <taxon>eudicotyledons</taxon>
        <taxon>Gunneridae</taxon>
        <taxon>Pentapetalae</taxon>
        <taxon>rosids</taxon>
        <taxon>fabids</taxon>
        <taxon>Celastrales</taxon>
        <taxon>Celastraceae</taxon>
        <taxon>Tripterygium</taxon>
    </lineage>
</organism>
<dbReference type="InterPro" id="IPR013520">
    <property type="entry name" value="Ribonucl_H"/>
</dbReference>
<evidence type="ECO:0000313" key="10">
    <source>
        <dbReference type="Proteomes" id="UP000593562"/>
    </source>
</evidence>
<reference evidence="9 10" key="1">
    <citation type="journal article" date="2020" name="Nat. Commun.">
        <title>Genome of Tripterygium wilfordii and identification of cytochrome P450 involved in triptolide biosynthesis.</title>
        <authorList>
            <person name="Tu L."/>
            <person name="Su P."/>
            <person name="Zhang Z."/>
            <person name="Gao L."/>
            <person name="Wang J."/>
            <person name="Hu T."/>
            <person name="Zhou J."/>
            <person name="Zhang Y."/>
            <person name="Zhao Y."/>
            <person name="Liu Y."/>
            <person name="Song Y."/>
            <person name="Tong Y."/>
            <person name="Lu Y."/>
            <person name="Yang J."/>
            <person name="Xu C."/>
            <person name="Jia M."/>
            <person name="Peters R.J."/>
            <person name="Huang L."/>
            <person name="Gao W."/>
        </authorList>
    </citation>
    <scope>NUCLEOTIDE SEQUENCE [LARGE SCALE GENOMIC DNA]</scope>
    <source>
        <strain evidence="10">cv. XIE 37</strain>
        <tissue evidence="9">Leaf</tissue>
    </source>
</reference>
<dbReference type="InterPro" id="IPR040393">
    <property type="entry name" value="TREX1/2"/>
</dbReference>
<comment type="similarity">
    <text evidence="7">Belongs to the exonuclease superfamily. TREX family.</text>
</comment>
<dbReference type="Pfam" id="PF00929">
    <property type="entry name" value="RNase_T"/>
    <property type="match status" value="1"/>
</dbReference>
<dbReference type="GO" id="GO:0003676">
    <property type="term" value="F:nucleic acid binding"/>
    <property type="evidence" value="ECO:0007669"/>
    <property type="project" value="InterPro"/>
</dbReference>
<evidence type="ECO:0000313" key="9">
    <source>
        <dbReference type="EMBL" id="KAF5740001.1"/>
    </source>
</evidence>
<dbReference type="SMART" id="SM00479">
    <property type="entry name" value="EXOIII"/>
    <property type="match status" value="1"/>
</dbReference>
<dbReference type="SUPFAM" id="SSF53098">
    <property type="entry name" value="Ribonuclease H-like"/>
    <property type="match status" value="1"/>
</dbReference>
<dbReference type="CDD" id="cd06127">
    <property type="entry name" value="DEDDh"/>
    <property type="match status" value="1"/>
</dbReference>
<accession>A0A7J7D0Z2</accession>
<evidence type="ECO:0000256" key="5">
    <source>
        <dbReference type="ARBA" id="ARBA00022839"/>
    </source>
</evidence>
<evidence type="ECO:0000256" key="3">
    <source>
        <dbReference type="ARBA" id="ARBA00022723"/>
    </source>
</evidence>
<evidence type="ECO:0000259" key="8">
    <source>
        <dbReference type="SMART" id="SM00479"/>
    </source>
</evidence>
<comment type="caution">
    <text evidence="9">The sequence shown here is derived from an EMBL/GenBank/DDBJ whole genome shotgun (WGS) entry which is preliminary data.</text>
</comment>
<keyword evidence="10" id="KW-1185">Reference proteome</keyword>
<keyword evidence="5 9" id="KW-0269">Exonuclease</keyword>
<sequence>MRVFHVSIFSQIRADYPFDEEIFCARIFLCNIARVHMRTVSMCFSVLQAPRCKIHTLANSWCESLSKTFGKSSGCKLFASKTYGVEGGGSKRWSRGQLTSKTDGTNKTTRSSKSVYIRQEILEGTLSPSASLGVHKSETSEPRKVPLPDIRQQIAENKFMLDLVTVIVFDIETTGFLRDKDRIIEIGFQDLRGGANSTFQTLVNPGPWCDVPNFEVHGITTSMVRRPDVPRMEDLIPVLLQYVRSRHKPEGYVLFVAHNARTFDVPFIMSEFDRCSVDIPSNWLFLDSLPLARELMKSQGLKLSSKMSSLCEYYDITLTGAHRAMVDVNALSLIFQRLTFDLKLSLGSLVLRSFLASEVNFRKKGTK</sequence>
<feature type="domain" description="Exonuclease" evidence="8">
    <location>
        <begin position="165"/>
        <end position="344"/>
    </location>
</feature>
<dbReference type="InterPro" id="IPR012337">
    <property type="entry name" value="RNaseH-like_sf"/>
</dbReference>
<dbReference type="InterPro" id="IPR036397">
    <property type="entry name" value="RNaseH_sf"/>
</dbReference>
<dbReference type="FunCoup" id="A0A7J7D0Z2">
    <property type="interactions" value="168"/>
</dbReference>
<dbReference type="EMBL" id="JAAARO010000011">
    <property type="protein sequence ID" value="KAF5740001.1"/>
    <property type="molecule type" value="Genomic_DNA"/>
</dbReference>
<dbReference type="InParanoid" id="A0A7J7D0Z2"/>
<keyword evidence="4" id="KW-0378">Hydrolase</keyword>
<dbReference type="Proteomes" id="UP000593562">
    <property type="component" value="Unassembled WGS sequence"/>
</dbReference>
<evidence type="ECO:0000256" key="6">
    <source>
        <dbReference type="ARBA" id="ARBA00022842"/>
    </source>
</evidence>
<dbReference type="PANTHER" id="PTHR13058:SF19">
    <property type="entry name" value="LD40940P"/>
    <property type="match status" value="1"/>
</dbReference>
<protein>
    <submittedName>
        <fullName evidence="9">Putative exonuclease</fullName>
    </submittedName>
</protein>
<dbReference type="OrthoDB" id="10250935at2759"/>
<gene>
    <name evidence="9" type="ORF">HS088_TW11G00064</name>
</gene>
<name>A0A7J7D0Z2_TRIWF</name>
<evidence type="ECO:0000256" key="7">
    <source>
        <dbReference type="ARBA" id="ARBA00025769"/>
    </source>
</evidence>
<dbReference type="Gene3D" id="3.30.420.10">
    <property type="entry name" value="Ribonuclease H-like superfamily/Ribonuclease H"/>
    <property type="match status" value="1"/>
</dbReference>
<evidence type="ECO:0000256" key="2">
    <source>
        <dbReference type="ARBA" id="ARBA00022722"/>
    </source>
</evidence>
<keyword evidence="3" id="KW-0479">Metal-binding</keyword>
<evidence type="ECO:0000256" key="4">
    <source>
        <dbReference type="ARBA" id="ARBA00022801"/>
    </source>
</evidence>
<dbReference type="PANTHER" id="PTHR13058">
    <property type="entry name" value="THREE PRIME REPAIR EXONUCLEASE 1, 2"/>
    <property type="match status" value="1"/>
</dbReference>
<keyword evidence="6" id="KW-0460">Magnesium</keyword>
<proteinExistence type="inferred from homology"/>
<comment type="cofactor">
    <cofactor evidence="1">
        <name>Mg(2+)</name>
        <dbReference type="ChEBI" id="CHEBI:18420"/>
    </cofactor>
</comment>
<evidence type="ECO:0000256" key="1">
    <source>
        <dbReference type="ARBA" id="ARBA00001946"/>
    </source>
</evidence>
<dbReference type="GO" id="GO:0008296">
    <property type="term" value="F:3'-5'-DNA exonuclease activity"/>
    <property type="evidence" value="ECO:0007669"/>
    <property type="project" value="TreeGrafter"/>
</dbReference>
<keyword evidence="2" id="KW-0540">Nuclease</keyword>
<dbReference type="AlphaFoldDB" id="A0A7J7D0Z2"/>
<dbReference type="GO" id="GO:0005737">
    <property type="term" value="C:cytoplasm"/>
    <property type="evidence" value="ECO:0007669"/>
    <property type="project" value="TreeGrafter"/>
</dbReference>
<dbReference type="GO" id="GO:0006308">
    <property type="term" value="P:DNA catabolic process"/>
    <property type="evidence" value="ECO:0007669"/>
    <property type="project" value="TreeGrafter"/>
</dbReference>